<dbReference type="InterPro" id="IPR026191">
    <property type="entry name" value="LRIF1"/>
</dbReference>
<keyword evidence="1" id="KW-0175">Coiled coil</keyword>
<dbReference type="Pfam" id="PF15741">
    <property type="entry name" value="LRIF1"/>
    <property type="match status" value="1"/>
</dbReference>
<feature type="region of interest" description="Disordered" evidence="2">
    <location>
        <begin position="103"/>
        <end position="141"/>
    </location>
</feature>
<name>A0A8C2P949_CAPHI</name>
<sequence>MQHRWRWIVRENICNIQNEMASTLEKVTQERNGKNSSQRRSNKASYLKSDAELKKIFGITKDLRVCLTRIAQQLGSGEGFDSFSPLVKSETYKEAEFIVKEEGRKQQGIDKKRKAKTTKKMDHPKKRRTNSVNNTTINGGTNVTSSQLISSILPTSDVSDHNILTNCNKTREEKRTEVEHCTHGNQAKGTLSSSTAFEQSHSFNKSYTEDIFPMTPPELEETIRDEKIRRLKQVLREKEAALEEMRKKMHQK</sequence>
<dbReference type="PANTHER" id="PTHR16131:SF2">
    <property type="entry name" value="LIGAND-DEPENDENT NUCLEAR RECEPTOR-INTERACTING FACTOR 1"/>
    <property type="match status" value="1"/>
</dbReference>
<dbReference type="PANTHER" id="PTHR16131">
    <property type="entry name" value="LIGAND-DEPENDENT NUCLEAR RECEPTOR-INTERACTING FACTOR 1"/>
    <property type="match status" value="1"/>
</dbReference>
<dbReference type="GO" id="GO:0006355">
    <property type="term" value="P:regulation of DNA-templated transcription"/>
    <property type="evidence" value="ECO:0007669"/>
    <property type="project" value="InterPro"/>
</dbReference>
<evidence type="ECO:0008006" key="4">
    <source>
        <dbReference type="Google" id="ProtNLM"/>
    </source>
</evidence>
<feature type="compositionally biased region" description="Low complexity" evidence="2">
    <location>
        <begin position="130"/>
        <end position="141"/>
    </location>
</feature>
<dbReference type="GO" id="GO:0042974">
    <property type="term" value="F:nuclear retinoic acid receptor binding"/>
    <property type="evidence" value="ECO:0007669"/>
    <property type="project" value="InterPro"/>
</dbReference>
<dbReference type="Ensembl" id="ENSCHIT00010022405.1">
    <property type="protein sequence ID" value="ENSCHIP00010015967.1"/>
    <property type="gene ID" value="ENSCHIG00010011678.1"/>
</dbReference>
<evidence type="ECO:0000256" key="2">
    <source>
        <dbReference type="SAM" id="MobiDB-lite"/>
    </source>
</evidence>
<proteinExistence type="predicted"/>
<evidence type="ECO:0000313" key="3">
    <source>
        <dbReference type="Ensembl" id="ENSCHIP00010015967.1"/>
    </source>
</evidence>
<accession>A0A8C2P949</accession>
<dbReference type="AlphaFoldDB" id="A0A8C2P949"/>
<feature type="coiled-coil region" evidence="1">
    <location>
        <begin position="224"/>
        <end position="252"/>
    </location>
</feature>
<organism evidence="3">
    <name type="scientific">Capra hircus</name>
    <name type="common">Goat</name>
    <dbReference type="NCBI Taxonomy" id="9925"/>
    <lineage>
        <taxon>Eukaryota</taxon>
        <taxon>Metazoa</taxon>
        <taxon>Chordata</taxon>
        <taxon>Craniata</taxon>
        <taxon>Vertebrata</taxon>
        <taxon>Euteleostomi</taxon>
        <taxon>Mammalia</taxon>
        <taxon>Eutheria</taxon>
        <taxon>Laurasiatheria</taxon>
        <taxon>Artiodactyla</taxon>
        <taxon>Ruminantia</taxon>
        <taxon>Pecora</taxon>
        <taxon>Bovidae</taxon>
        <taxon>Caprinae</taxon>
        <taxon>Capra</taxon>
    </lineage>
</organism>
<protein>
    <recommendedName>
        <fullName evidence="4">Ligand dependent nuclear receptor interacting factor 1</fullName>
    </recommendedName>
</protein>
<evidence type="ECO:0000256" key="1">
    <source>
        <dbReference type="SAM" id="Coils"/>
    </source>
</evidence>
<feature type="compositionally biased region" description="Basic residues" evidence="2">
    <location>
        <begin position="111"/>
        <end position="129"/>
    </location>
</feature>
<reference evidence="3" key="1">
    <citation type="submission" date="2019-03" db="EMBL/GenBank/DDBJ databases">
        <title>Genome sequencing and reference-guided assembly of Black Bengal Goat (Capra hircus).</title>
        <authorList>
            <person name="Siddiki A.Z."/>
            <person name="Baten A."/>
            <person name="Billah M."/>
            <person name="Alam M.A.U."/>
            <person name="Shawrob K.S.M."/>
            <person name="Saha S."/>
            <person name="Chowdhury M."/>
            <person name="Rahman A.H."/>
            <person name="Stear M."/>
            <person name="Miah G."/>
            <person name="Das G.B."/>
            <person name="Hossain M.M."/>
            <person name="Kumkum M."/>
            <person name="Islam M.S."/>
            <person name="Mollah A.M."/>
            <person name="Ahsan A."/>
            <person name="Tusar F."/>
            <person name="Khan M.K.I."/>
        </authorList>
    </citation>
    <scope>NUCLEOTIDE SEQUENCE [LARGE SCALE GENOMIC DNA]</scope>
</reference>
<reference evidence="3" key="2">
    <citation type="submission" date="2025-08" db="UniProtKB">
        <authorList>
            <consortium name="Ensembl"/>
        </authorList>
    </citation>
    <scope>IDENTIFICATION</scope>
</reference>